<accession>A0A1A0CDX8</accession>
<dbReference type="Proteomes" id="UP000093796">
    <property type="component" value="Unassembled WGS sequence"/>
</dbReference>
<sequence>MLKHMIVSEDRWQRSVRPTRWICTDEPVTCRRCHMEWSDGDPALSLACRGCGAKAGSPCQRPQGGNERVCFQRDRDALAERLMLPCDGLSWDGRHDKPLKLSLNPLPQAIPILSGAPESRFSV</sequence>
<comment type="caution">
    <text evidence="1">The sequence shown here is derived from an EMBL/GenBank/DDBJ whole genome shotgun (WGS) entry which is preliminary data.</text>
</comment>
<gene>
    <name evidence="1" type="ORF">SRCM100623_02846</name>
</gene>
<organism evidence="1 2">
    <name type="scientific">Acetobacter pasteurianus</name>
    <name type="common">Acetobacter turbidans</name>
    <dbReference type="NCBI Taxonomy" id="438"/>
    <lineage>
        <taxon>Bacteria</taxon>
        <taxon>Pseudomonadati</taxon>
        <taxon>Pseudomonadota</taxon>
        <taxon>Alphaproteobacteria</taxon>
        <taxon>Acetobacterales</taxon>
        <taxon>Acetobacteraceae</taxon>
        <taxon>Acetobacter</taxon>
    </lineage>
</organism>
<evidence type="ECO:0000313" key="1">
    <source>
        <dbReference type="EMBL" id="OAZ60831.1"/>
    </source>
</evidence>
<name>A0A1A0CDX8_ACEPA</name>
<dbReference type="EMBL" id="LYUD01000161">
    <property type="protein sequence ID" value="OAZ60831.1"/>
    <property type="molecule type" value="Genomic_DNA"/>
</dbReference>
<dbReference type="AlphaFoldDB" id="A0A1A0CDX8"/>
<reference evidence="1 2" key="1">
    <citation type="submission" date="2016-05" db="EMBL/GenBank/DDBJ databases">
        <title>Genome sequencing of Acetobacter pasteurianus strain SRCM100623.</title>
        <authorList>
            <person name="Song Y.R."/>
        </authorList>
    </citation>
    <scope>NUCLEOTIDE SEQUENCE [LARGE SCALE GENOMIC DNA]</scope>
    <source>
        <strain evidence="1 2">SRCM100623</strain>
    </source>
</reference>
<dbReference type="PATRIC" id="fig|438.15.peg.3142"/>
<proteinExistence type="predicted"/>
<protein>
    <submittedName>
        <fullName evidence="1">Uncharacterized protein</fullName>
    </submittedName>
</protein>
<evidence type="ECO:0000313" key="2">
    <source>
        <dbReference type="Proteomes" id="UP000093796"/>
    </source>
</evidence>